<dbReference type="Proteomes" id="UP001596031">
    <property type="component" value="Unassembled WGS sequence"/>
</dbReference>
<comment type="caution">
    <text evidence="3">The sequence shown here is derived from an EMBL/GenBank/DDBJ whole genome shotgun (WGS) entry which is preliminary data.</text>
</comment>
<evidence type="ECO:0000259" key="2">
    <source>
        <dbReference type="Pfam" id="PF14534"/>
    </source>
</evidence>
<dbReference type="EMBL" id="JBHSMS010000013">
    <property type="protein sequence ID" value="MFC5510334.1"/>
    <property type="molecule type" value="Genomic_DNA"/>
</dbReference>
<sequence length="147" mass="15825">MKKKNVANLLLASALLALTSSASAASPKETLAAFHDALASGDKARAISLLSPDIAIYEAGHVERSRDEYASHHLGGDIEFARNATRKVLRQTERIDGNTAIVWEESETTGSVRGKPVHVFGTGTAVLAKNGDAWTIVHVHWSSRKPR</sequence>
<evidence type="ECO:0000313" key="3">
    <source>
        <dbReference type="EMBL" id="MFC5510334.1"/>
    </source>
</evidence>
<name>A0ABW0PEJ3_9BURK</name>
<dbReference type="Gene3D" id="3.10.450.50">
    <property type="match status" value="1"/>
</dbReference>
<protein>
    <submittedName>
        <fullName evidence="3">YybH family protein</fullName>
    </submittedName>
</protein>
<feature type="signal peptide" evidence="1">
    <location>
        <begin position="1"/>
        <end position="24"/>
    </location>
</feature>
<gene>
    <name evidence="3" type="ORF">ACFPOU_04225</name>
</gene>
<dbReference type="Pfam" id="PF14534">
    <property type="entry name" value="DUF4440"/>
    <property type="match status" value="1"/>
</dbReference>
<dbReference type="SUPFAM" id="SSF54427">
    <property type="entry name" value="NTF2-like"/>
    <property type="match status" value="1"/>
</dbReference>
<accession>A0ABW0PEJ3</accession>
<dbReference type="InterPro" id="IPR027843">
    <property type="entry name" value="DUF4440"/>
</dbReference>
<dbReference type="RefSeq" id="WP_379717525.1">
    <property type="nucleotide sequence ID" value="NZ_JBHSMS010000013.1"/>
</dbReference>
<reference evidence="4" key="1">
    <citation type="journal article" date="2019" name="Int. J. Syst. Evol. Microbiol.">
        <title>The Global Catalogue of Microorganisms (GCM) 10K type strain sequencing project: providing services to taxonomists for standard genome sequencing and annotation.</title>
        <authorList>
            <consortium name="The Broad Institute Genomics Platform"/>
            <consortium name="The Broad Institute Genome Sequencing Center for Infectious Disease"/>
            <person name="Wu L."/>
            <person name="Ma J."/>
        </authorList>
    </citation>
    <scope>NUCLEOTIDE SEQUENCE [LARGE SCALE GENOMIC DNA]</scope>
    <source>
        <strain evidence="4">CCUG 38813</strain>
    </source>
</reference>
<feature type="chain" id="PRO_5046124782" evidence="1">
    <location>
        <begin position="25"/>
        <end position="147"/>
    </location>
</feature>
<organism evidence="3 4">
    <name type="scientific">Massilia jejuensis</name>
    <dbReference type="NCBI Taxonomy" id="648894"/>
    <lineage>
        <taxon>Bacteria</taxon>
        <taxon>Pseudomonadati</taxon>
        <taxon>Pseudomonadota</taxon>
        <taxon>Betaproteobacteria</taxon>
        <taxon>Burkholderiales</taxon>
        <taxon>Oxalobacteraceae</taxon>
        <taxon>Telluria group</taxon>
        <taxon>Massilia</taxon>
    </lineage>
</organism>
<dbReference type="InterPro" id="IPR032710">
    <property type="entry name" value="NTF2-like_dom_sf"/>
</dbReference>
<feature type="domain" description="DUF4440" evidence="2">
    <location>
        <begin position="31"/>
        <end position="136"/>
    </location>
</feature>
<keyword evidence="4" id="KW-1185">Reference proteome</keyword>
<keyword evidence="1" id="KW-0732">Signal</keyword>
<evidence type="ECO:0000256" key="1">
    <source>
        <dbReference type="SAM" id="SignalP"/>
    </source>
</evidence>
<proteinExistence type="predicted"/>
<evidence type="ECO:0000313" key="4">
    <source>
        <dbReference type="Proteomes" id="UP001596031"/>
    </source>
</evidence>